<dbReference type="GO" id="GO:0004347">
    <property type="term" value="F:glucose-6-phosphate isomerase activity"/>
    <property type="evidence" value="ECO:0007669"/>
    <property type="project" value="UniProtKB-EC"/>
</dbReference>
<dbReference type="RefSeq" id="WP_216520981.1">
    <property type="nucleotide sequence ID" value="NZ_JAHLPM010000013.1"/>
</dbReference>
<evidence type="ECO:0000256" key="2">
    <source>
        <dbReference type="ARBA" id="ARBA00006604"/>
    </source>
</evidence>
<dbReference type="InterPro" id="IPR018189">
    <property type="entry name" value="Phosphoglucose_isomerase_CS"/>
</dbReference>
<dbReference type="EMBL" id="JAHLPM010000013">
    <property type="protein sequence ID" value="MBU5439275.1"/>
    <property type="molecule type" value="Genomic_DNA"/>
</dbReference>
<protein>
    <recommendedName>
        <fullName evidence="4">Glucose-6-phosphate isomerase</fullName>
        <shortName evidence="4">GPI</shortName>
        <ecNumber evidence="4">5.3.1.9</ecNumber>
    </recommendedName>
    <alternativeName>
        <fullName evidence="4">Phosphoglucose isomerase</fullName>
        <shortName evidence="4">PGI</shortName>
    </alternativeName>
    <alternativeName>
        <fullName evidence="4">Phosphohexose isomerase</fullName>
        <shortName evidence="4">PHI</shortName>
    </alternativeName>
</protein>
<comment type="subcellular location">
    <subcellularLocation>
        <location evidence="4">Cytoplasm</location>
    </subcellularLocation>
</comment>
<organism evidence="5 6">
    <name type="scientific">Tissierella simiarum</name>
    <dbReference type="NCBI Taxonomy" id="2841534"/>
    <lineage>
        <taxon>Bacteria</taxon>
        <taxon>Bacillati</taxon>
        <taxon>Bacillota</taxon>
        <taxon>Tissierellia</taxon>
        <taxon>Tissierellales</taxon>
        <taxon>Tissierellaceae</taxon>
        <taxon>Tissierella</taxon>
    </lineage>
</organism>
<feature type="active site" description="Proton donor" evidence="4">
    <location>
        <position position="287"/>
    </location>
</feature>
<dbReference type="PROSITE" id="PS51463">
    <property type="entry name" value="P_GLUCOSE_ISOMERASE_3"/>
    <property type="match status" value="1"/>
</dbReference>
<evidence type="ECO:0000256" key="3">
    <source>
        <dbReference type="ARBA" id="ARBA00029321"/>
    </source>
</evidence>
<comment type="catalytic activity">
    <reaction evidence="3 4">
        <text>alpha-D-glucose 6-phosphate = beta-D-fructose 6-phosphate</text>
        <dbReference type="Rhea" id="RHEA:11816"/>
        <dbReference type="ChEBI" id="CHEBI:57634"/>
        <dbReference type="ChEBI" id="CHEBI:58225"/>
        <dbReference type="EC" id="5.3.1.9"/>
    </reaction>
</comment>
<accession>A0ABS6E8N1</accession>
<keyword evidence="4" id="KW-0963">Cytoplasm</keyword>
<name>A0ABS6E8N1_9FIRM</name>
<keyword evidence="4" id="KW-0324">Glycolysis</keyword>
<dbReference type="Pfam" id="PF00342">
    <property type="entry name" value="PGI"/>
    <property type="match status" value="1"/>
</dbReference>
<evidence type="ECO:0000313" key="5">
    <source>
        <dbReference type="EMBL" id="MBU5439275.1"/>
    </source>
</evidence>
<keyword evidence="4" id="KW-0312">Gluconeogenesis</keyword>
<comment type="similarity">
    <text evidence="2 4">Belongs to the GPI family.</text>
</comment>
<proteinExistence type="inferred from homology"/>
<feature type="active site" evidence="4">
    <location>
        <position position="422"/>
    </location>
</feature>
<comment type="function">
    <text evidence="4">Catalyzes the reversible isomerization of glucose-6-phosphate to fructose-6-phosphate.</text>
</comment>
<keyword evidence="6" id="KW-1185">Reference proteome</keyword>
<dbReference type="PANTHER" id="PTHR11469">
    <property type="entry name" value="GLUCOSE-6-PHOSPHATE ISOMERASE"/>
    <property type="match status" value="1"/>
</dbReference>
<keyword evidence="4 5" id="KW-0413">Isomerase</keyword>
<dbReference type="HAMAP" id="MF_00473">
    <property type="entry name" value="G6P_isomerase"/>
    <property type="match status" value="1"/>
</dbReference>
<dbReference type="PROSITE" id="PS00765">
    <property type="entry name" value="P_GLUCOSE_ISOMERASE_1"/>
    <property type="match status" value="1"/>
</dbReference>
<comment type="pathway">
    <text evidence="4">Carbohydrate biosynthesis; gluconeogenesis.</text>
</comment>
<evidence type="ECO:0000313" key="6">
    <source>
        <dbReference type="Proteomes" id="UP000749471"/>
    </source>
</evidence>
<evidence type="ECO:0000256" key="4">
    <source>
        <dbReference type="HAMAP-Rule" id="MF_00473"/>
    </source>
</evidence>
<dbReference type="EC" id="5.3.1.9" evidence="4"/>
<evidence type="ECO:0000256" key="1">
    <source>
        <dbReference type="ARBA" id="ARBA00004926"/>
    </source>
</evidence>
<dbReference type="CDD" id="cd05015">
    <property type="entry name" value="SIS_PGI_1"/>
    <property type="match status" value="1"/>
</dbReference>
<reference evidence="5 6" key="1">
    <citation type="submission" date="2021-06" db="EMBL/GenBank/DDBJ databases">
        <authorList>
            <person name="Sun Q."/>
            <person name="Li D."/>
        </authorList>
    </citation>
    <scope>NUCLEOTIDE SEQUENCE [LARGE SCALE GENOMIC DNA]</scope>
    <source>
        <strain evidence="5 6">MSJ-40</strain>
    </source>
</reference>
<comment type="caution">
    <text evidence="5">The sequence shown here is derived from an EMBL/GenBank/DDBJ whole genome shotgun (WGS) entry which is preliminary data.</text>
</comment>
<dbReference type="CDD" id="cd05016">
    <property type="entry name" value="SIS_PGI_2"/>
    <property type="match status" value="1"/>
</dbReference>
<comment type="caution">
    <text evidence="4">Lacks conserved residue(s) required for the propagation of feature annotation.</text>
</comment>
<dbReference type="InterPro" id="IPR001672">
    <property type="entry name" value="G6P_Isomerase"/>
</dbReference>
<dbReference type="InterPro" id="IPR035482">
    <property type="entry name" value="SIS_PGI_2"/>
</dbReference>
<gene>
    <name evidence="4" type="primary">pgi</name>
    <name evidence="5" type="ORF">KQI42_14725</name>
</gene>
<dbReference type="NCBIfam" id="NF010697">
    <property type="entry name" value="PRK14097.1"/>
    <property type="match status" value="1"/>
</dbReference>
<comment type="pathway">
    <text evidence="1 4">Carbohydrate degradation; glycolysis; D-glyceraldehyde 3-phosphate and glycerone phosphate from D-glucose: step 2/4.</text>
</comment>
<dbReference type="InterPro" id="IPR035476">
    <property type="entry name" value="SIS_PGI_1"/>
</dbReference>
<sequence length="434" mass="49135">MNISLDYTNSFIEKHELDHIKSFICDSQELLHSGRGPGKDFIGWVDLPKDYDKEEFNKIKEAANKIKDDSDVLIVIGIGGSYLGARACIEALSHSFYNILSKEKRKTPEIYYVGNNISSSYILDLFDVIEGKNISLNVISKSGTTTEPAIAFRIFKEYMENKYGREEAKNRIYATTDKSKGALRELTEKEGYTSFVIPDNIGGRYSILTSVGLLPIAVAGIDIDNLMEGAYSGMKEYSNPDMEDNICYQYAALRNILYNKGKDIEILVSYEPYLYYLSEWWKQLYGESEGKDGKGIYPAAANFTTDLHSLGQLIQDGKRNLFETTINVEKPKKDLEIKEDKLNLDGLNFLKGKTIDFVNKRAFEGTLMAHTKGNVPNIIINVPEVNEYYFGKLVYFFEKACAISGYTLGVNPFDQPGVEEYKKNMFRLLGKPGY</sequence>
<dbReference type="Proteomes" id="UP000749471">
    <property type="component" value="Unassembled WGS sequence"/>
</dbReference>
<dbReference type="PANTHER" id="PTHR11469:SF1">
    <property type="entry name" value="GLUCOSE-6-PHOSPHATE ISOMERASE"/>
    <property type="match status" value="1"/>
</dbReference>